<evidence type="ECO:0000313" key="7">
    <source>
        <dbReference type="EMBL" id="SIT94671.1"/>
    </source>
</evidence>
<dbReference type="EC" id="2.1.1.72" evidence="1"/>
<evidence type="ECO:0000256" key="5">
    <source>
        <dbReference type="ARBA" id="ARBA00047942"/>
    </source>
</evidence>
<dbReference type="SUPFAM" id="SSF53335">
    <property type="entry name" value="S-adenosyl-L-methionine-dependent methyltransferases"/>
    <property type="match status" value="1"/>
</dbReference>
<dbReference type="PANTHER" id="PTHR33841">
    <property type="entry name" value="DNA METHYLTRANSFERASE YEEA-RELATED"/>
    <property type="match status" value="1"/>
</dbReference>
<evidence type="ECO:0000256" key="4">
    <source>
        <dbReference type="ARBA" id="ARBA00022691"/>
    </source>
</evidence>
<proteinExistence type="predicted"/>
<dbReference type="GO" id="GO:0009007">
    <property type="term" value="F:site-specific DNA-methyltransferase (adenine-specific) activity"/>
    <property type="evidence" value="ECO:0007669"/>
    <property type="project" value="UniProtKB-EC"/>
</dbReference>
<dbReference type="InterPro" id="IPR002052">
    <property type="entry name" value="DNA_methylase_N6_adenine_CS"/>
</dbReference>
<dbReference type="InterPro" id="IPR050953">
    <property type="entry name" value="N4_N6_ade-DNA_methylase"/>
</dbReference>
<dbReference type="GO" id="GO:0006304">
    <property type="term" value="P:DNA modification"/>
    <property type="evidence" value="ECO:0007669"/>
    <property type="project" value="InterPro"/>
</dbReference>
<dbReference type="InterPro" id="IPR029063">
    <property type="entry name" value="SAM-dependent_MTases_sf"/>
</dbReference>
<keyword evidence="3" id="KW-0808">Transferase</keyword>
<dbReference type="STRING" id="1317125.SAMN05444128_3706"/>
<reference evidence="8" key="1">
    <citation type="submission" date="2017-01" db="EMBL/GenBank/DDBJ databases">
        <authorList>
            <person name="Varghese N."/>
            <person name="Submissions S."/>
        </authorList>
    </citation>
    <scope>NUCLEOTIDE SEQUENCE [LARGE SCALE GENOMIC DNA]</scope>
    <source>
        <strain evidence="8">LP100</strain>
    </source>
</reference>
<evidence type="ECO:0000313" key="8">
    <source>
        <dbReference type="Proteomes" id="UP000187181"/>
    </source>
</evidence>
<comment type="catalytic activity">
    <reaction evidence="5">
        <text>a 2'-deoxyadenosine in DNA + S-adenosyl-L-methionine = an N(6)-methyl-2'-deoxyadenosine in DNA + S-adenosyl-L-homocysteine + H(+)</text>
        <dbReference type="Rhea" id="RHEA:15197"/>
        <dbReference type="Rhea" id="RHEA-COMP:12418"/>
        <dbReference type="Rhea" id="RHEA-COMP:12419"/>
        <dbReference type="ChEBI" id="CHEBI:15378"/>
        <dbReference type="ChEBI" id="CHEBI:57856"/>
        <dbReference type="ChEBI" id="CHEBI:59789"/>
        <dbReference type="ChEBI" id="CHEBI:90615"/>
        <dbReference type="ChEBI" id="CHEBI:90616"/>
        <dbReference type="EC" id="2.1.1.72"/>
    </reaction>
</comment>
<feature type="domain" description="Type II methyltransferase M.TaqI-like" evidence="6">
    <location>
        <begin position="451"/>
        <end position="647"/>
    </location>
</feature>
<dbReference type="PRINTS" id="PR00507">
    <property type="entry name" value="N12N6MTFRASE"/>
</dbReference>
<dbReference type="EMBL" id="FTPP01000004">
    <property type="protein sequence ID" value="SIT94671.1"/>
    <property type="molecule type" value="Genomic_DNA"/>
</dbReference>
<dbReference type="Proteomes" id="UP000187181">
    <property type="component" value="Unassembled WGS sequence"/>
</dbReference>
<accession>A0A1R3XS17</accession>
<dbReference type="GO" id="GO:0032259">
    <property type="term" value="P:methylation"/>
    <property type="evidence" value="ECO:0007669"/>
    <property type="project" value="UniProtKB-KW"/>
</dbReference>
<evidence type="ECO:0000259" key="6">
    <source>
        <dbReference type="Pfam" id="PF07669"/>
    </source>
</evidence>
<dbReference type="RefSeq" id="WP_076671927.1">
    <property type="nucleotide sequence ID" value="NZ_FTPP01000004.1"/>
</dbReference>
<dbReference type="Gene3D" id="3.40.50.150">
    <property type="entry name" value="Vaccinia Virus protein VP39"/>
    <property type="match status" value="1"/>
</dbReference>
<name>A0A1R3XS17_9BACT</name>
<dbReference type="PROSITE" id="PS00092">
    <property type="entry name" value="N6_MTASE"/>
    <property type="match status" value="1"/>
</dbReference>
<keyword evidence="4" id="KW-0949">S-adenosyl-L-methionine</keyword>
<dbReference type="InterPro" id="IPR011639">
    <property type="entry name" value="MethylTrfase_TaqI-like_dom"/>
</dbReference>
<keyword evidence="2 7" id="KW-0489">Methyltransferase</keyword>
<keyword evidence="8" id="KW-1185">Reference proteome</keyword>
<dbReference type="AlphaFoldDB" id="A0A1R3XS17"/>
<dbReference type="Pfam" id="PF07669">
    <property type="entry name" value="Eco57I"/>
    <property type="match status" value="1"/>
</dbReference>
<evidence type="ECO:0000256" key="1">
    <source>
        <dbReference type="ARBA" id="ARBA00011900"/>
    </source>
</evidence>
<dbReference type="PANTHER" id="PTHR33841:SF1">
    <property type="entry name" value="DNA METHYLTRANSFERASE A"/>
    <property type="match status" value="1"/>
</dbReference>
<gene>
    <name evidence="7" type="ORF">SAMN05444128_3706</name>
</gene>
<sequence>MRLIRREEALEHLKRLVEAFADQESFYKSDRYKEAQLRIDFLNPLLKIFGWDVDNEAGKSQFLREVIQEEEVEVEEEDEIRMKNPDYTMRVFGERKFFIEAKKASVAINSSLKPAFQTRRYGWSANLNMSVLTNFEYLNVYDCRTKPDPTDHPHVARHKTFHYSEFVKNFDELYDLLSYESVSSGTIEKAFGQELHGSYAFDEYFLIQIRSWRLKLAQNILTNNPKLNEEEINFQVQRLLNRIIFLRICEDREIEKYENLKEVNGYEDLKALFIKADKKYNSGLFNFIEDELALKLILDSQVLIDIFNELYYPLSPYDFSVVDPEILSQIYERFLGSRVVVEHELQVYIIDEPEVAASDGVVPTPKSIVRKIINDTLIHVVDGKSFEEVLQLKIADISSGSGTFLISAYDYLLKYLTEKASTAQLKNGLARLGAGETIRLTLKAKQSILLNCLYGVDINPYAVEVAQFGLLLKLLEDENSSTINEHISLCKSKVLPSLAETVKCGNSLIDNNYFSFNRSALEDNTLLHRIKPFDWQDEFPFLKIKGFDAIIGNPPYVRIQHMVKYAPEEVKYYQSKKSNYSVIVEKSFDKYYLFIERSLSLLNSTGYLGYIVPNKFFTLKGGSSLRNHIITKSSLEKLIYFGVLQVFPARSTYTTILILSKQDKEVFSFIRVRELVKDLIKEPAPIIYKNSELTKAPWMFVLPETQEIFERIRTGSVTPLLSIADIPVGLQTSADKIFIFEPDYETESTITFTDKEDRVWEIERGICLPCVMDVSFKVFDTIEANTYLIYPYREKDGKAALIDEDTLKLEFPLCWAYLSHYKHKLVKRNMNGVRDKITKEPIWYQFGRTQSLNKFINSTKIIFSVLSKEPKYIFDESNFQFTGGGNGPYYSIISKTEYSPFYIMAILSHPIFEAMVRAKTSEFEGDYYSHGKQFISELPIRKINFASSTDRRIHDEVVGTVRNIIDTKKEIRITTISSKREGLQRKNKLLYNRLIEQVNMLYGLSQEDIETVTGDELLYAPINEE</sequence>
<organism evidence="7 8">
    <name type="scientific">Pontibacter indicus</name>
    <dbReference type="NCBI Taxonomy" id="1317125"/>
    <lineage>
        <taxon>Bacteria</taxon>
        <taxon>Pseudomonadati</taxon>
        <taxon>Bacteroidota</taxon>
        <taxon>Cytophagia</taxon>
        <taxon>Cytophagales</taxon>
        <taxon>Hymenobacteraceae</taxon>
        <taxon>Pontibacter</taxon>
    </lineage>
</organism>
<dbReference type="GO" id="GO:0003676">
    <property type="term" value="F:nucleic acid binding"/>
    <property type="evidence" value="ECO:0007669"/>
    <property type="project" value="InterPro"/>
</dbReference>
<evidence type="ECO:0000256" key="2">
    <source>
        <dbReference type="ARBA" id="ARBA00022603"/>
    </source>
</evidence>
<dbReference type="OrthoDB" id="32195at2"/>
<protein>
    <recommendedName>
        <fullName evidence="1">site-specific DNA-methyltransferase (adenine-specific)</fullName>
        <ecNumber evidence="1">2.1.1.72</ecNumber>
    </recommendedName>
</protein>
<evidence type="ECO:0000256" key="3">
    <source>
        <dbReference type="ARBA" id="ARBA00022679"/>
    </source>
</evidence>